<organism evidence="1">
    <name type="scientific">Zea mays</name>
    <name type="common">Maize</name>
    <dbReference type="NCBI Taxonomy" id="4577"/>
    <lineage>
        <taxon>Eukaryota</taxon>
        <taxon>Viridiplantae</taxon>
        <taxon>Streptophyta</taxon>
        <taxon>Embryophyta</taxon>
        <taxon>Tracheophyta</taxon>
        <taxon>Spermatophyta</taxon>
        <taxon>Magnoliopsida</taxon>
        <taxon>Liliopsida</taxon>
        <taxon>Poales</taxon>
        <taxon>Poaceae</taxon>
        <taxon>PACMAD clade</taxon>
        <taxon>Panicoideae</taxon>
        <taxon>Andropogonodae</taxon>
        <taxon>Andropogoneae</taxon>
        <taxon>Tripsacinae</taxon>
        <taxon>Zea</taxon>
    </lineage>
</organism>
<evidence type="ECO:0000313" key="1">
    <source>
        <dbReference type="EMBL" id="AQK55769.1"/>
    </source>
</evidence>
<dbReference type="InParanoid" id="K7U970"/>
<gene>
    <name evidence="1" type="ORF">ZEAMMB73_Zm00001d052016</name>
</gene>
<dbReference type="HOGENOM" id="CLU_161617_0_0_1"/>
<dbReference type="eggNOG" id="ENOG502S6MW">
    <property type="taxonomic scope" value="Eukaryota"/>
</dbReference>
<dbReference type="AlphaFoldDB" id="K7U970"/>
<accession>K7U970</accession>
<reference evidence="1" key="1">
    <citation type="submission" date="2015-12" db="EMBL/GenBank/DDBJ databases">
        <title>Update maize B73 reference genome by single molecule sequencing technologies.</title>
        <authorList>
            <consortium name="Maize Genome Sequencing Project"/>
            <person name="Ware D."/>
        </authorList>
    </citation>
    <scope>NUCLEOTIDE SEQUENCE</scope>
    <source>
        <tissue evidence="1">Seedling</tissue>
    </source>
</reference>
<dbReference type="FunCoup" id="K7U970">
    <property type="interactions" value="1111"/>
</dbReference>
<dbReference type="PaxDb" id="4577-GRMZM2G344376_P01"/>
<dbReference type="PANTHER" id="PTHR33132">
    <property type="entry name" value="OSJNBB0118P14.9 PROTEIN"/>
    <property type="match status" value="1"/>
</dbReference>
<dbReference type="PANTHER" id="PTHR33132:SF136">
    <property type="entry name" value="OS02G0799600 PROTEIN"/>
    <property type="match status" value="1"/>
</dbReference>
<sequence>MPSAPCSGPSPDTARIPRPAGAANKKMACLCSPTSHPGSFRCSRHRTAPDGAEAVPGATRARSVRALLLQRIGGIRREPGRHHRRRGVGVGDFQPRPSRLRLMNL</sequence>
<dbReference type="EMBL" id="CM000780">
    <property type="protein sequence ID" value="AQK55769.1"/>
    <property type="molecule type" value="Genomic_DNA"/>
</dbReference>
<proteinExistence type="predicted"/>
<name>K7U970_MAIZE</name>
<protein>
    <submittedName>
        <fullName evidence="1">Uncharacterized protein</fullName>
    </submittedName>
</protein>